<comment type="similarity">
    <text evidence="7">Belongs to the binding-protein-dependent transport system permease family.</text>
</comment>
<evidence type="ECO:0000313" key="10">
    <source>
        <dbReference type="Proteomes" id="UP001644719"/>
    </source>
</evidence>
<keyword evidence="10" id="KW-1185">Reference proteome</keyword>
<keyword evidence="5 7" id="KW-1133">Transmembrane helix</keyword>
<comment type="subcellular location">
    <subcellularLocation>
        <location evidence="1 7">Cell membrane</location>
        <topology evidence="1 7">Multi-pass membrane protein</topology>
    </subcellularLocation>
</comment>
<evidence type="ECO:0000256" key="4">
    <source>
        <dbReference type="ARBA" id="ARBA00022692"/>
    </source>
</evidence>
<keyword evidence="3" id="KW-1003">Cell membrane</keyword>
<evidence type="ECO:0000256" key="5">
    <source>
        <dbReference type="ARBA" id="ARBA00022989"/>
    </source>
</evidence>
<feature type="transmembrane region" description="Helical" evidence="7">
    <location>
        <begin position="134"/>
        <end position="157"/>
    </location>
</feature>
<dbReference type="Gene3D" id="1.10.3720.10">
    <property type="entry name" value="MetI-like"/>
    <property type="match status" value="1"/>
</dbReference>
<sequence>MKKKVWLPTIIMFFFGVLFLMPIILLVMNAFKTHNDMIQNFLSFPHYLYTGNFTEAIERLKFWRVVGNSAYVTLGTMLVCTIISFMAAYGIAHIPGKLGNVLYLIFTLGQIIPFHSIMIALSVQLTNANLLNNLTVLIFLYAGFHGAFGIFTYVGFLKSIPKELEEAAAIDGCGMFRCMWQVIFPLVRSTSITLLVLFFLWTWNDFLMPNLYVSDSGLRTLTVAIYMFKSTSGSEWNLMLAGMTLSMVPIIIIYIAAQKYITSGLTAGAVKM</sequence>
<dbReference type="CDD" id="cd06261">
    <property type="entry name" value="TM_PBP2"/>
    <property type="match status" value="1"/>
</dbReference>
<proteinExistence type="inferred from homology"/>
<keyword evidence="4 7" id="KW-0812">Transmembrane</keyword>
<gene>
    <name evidence="9" type="ORF">G5B17_19200</name>
</gene>
<evidence type="ECO:0000256" key="1">
    <source>
        <dbReference type="ARBA" id="ARBA00004651"/>
    </source>
</evidence>
<reference evidence="9 10" key="1">
    <citation type="journal article" date="2020" name="Cell Host Microbe">
        <title>Functional and Genomic Variation between Human-Derived Isolates of Lachnospiraceae Reveals Inter- and Intra-Species Diversity.</title>
        <authorList>
            <person name="Sorbara M.T."/>
            <person name="Littmann E.R."/>
            <person name="Fontana E."/>
            <person name="Moody T.U."/>
            <person name="Kohout C.E."/>
            <person name="Gjonbalaj M."/>
            <person name="Eaton V."/>
            <person name="Seok R."/>
            <person name="Leiner I.M."/>
            <person name="Pamer E.G."/>
        </authorList>
    </citation>
    <scope>NUCLEOTIDE SEQUENCE [LARGE SCALE GENOMIC DNA]</scope>
    <source>
        <strain evidence="9 10">MSK.17.74</strain>
    </source>
</reference>
<feature type="transmembrane region" description="Helical" evidence="7">
    <location>
        <begin position="7"/>
        <end position="31"/>
    </location>
</feature>
<evidence type="ECO:0000256" key="7">
    <source>
        <dbReference type="RuleBase" id="RU363032"/>
    </source>
</evidence>
<dbReference type="InterPro" id="IPR000515">
    <property type="entry name" value="MetI-like"/>
</dbReference>
<evidence type="ECO:0000256" key="3">
    <source>
        <dbReference type="ARBA" id="ARBA00022475"/>
    </source>
</evidence>
<dbReference type="SUPFAM" id="SSF161098">
    <property type="entry name" value="MetI-like"/>
    <property type="match status" value="1"/>
</dbReference>
<name>A0ABX2HBA2_9FIRM</name>
<dbReference type="PROSITE" id="PS50928">
    <property type="entry name" value="ABC_TM1"/>
    <property type="match status" value="1"/>
</dbReference>
<dbReference type="Pfam" id="PF00528">
    <property type="entry name" value="BPD_transp_1"/>
    <property type="match status" value="1"/>
</dbReference>
<evidence type="ECO:0000259" key="8">
    <source>
        <dbReference type="PROSITE" id="PS50928"/>
    </source>
</evidence>
<dbReference type="RefSeq" id="WP_148461071.1">
    <property type="nucleotide sequence ID" value="NZ_JAAITS010000080.1"/>
</dbReference>
<evidence type="ECO:0000256" key="6">
    <source>
        <dbReference type="ARBA" id="ARBA00023136"/>
    </source>
</evidence>
<evidence type="ECO:0000256" key="2">
    <source>
        <dbReference type="ARBA" id="ARBA00022448"/>
    </source>
</evidence>
<feature type="transmembrane region" description="Helical" evidence="7">
    <location>
        <begin position="178"/>
        <end position="201"/>
    </location>
</feature>
<evidence type="ECO:0000313" key="9">
    <source>
        <dbReference type="EMBL" id="NSG87481.1"/>
    </source>
</evidence>
<comment type="caution">
    <text evidence="9">The sequence shown here is derived from an EMBL/GenBank/DDBJ whole genome shotgun (WGS) entry which is preliminary data.</text>
</comment>
<feature type="transmembrane region" description="Helical" evidence="7">
    <location>
        <begin position="101"/>
        <end position="122"/>
    </location>
</feature>
<accession>A0ABX2HBA2</accession>
<protein>
    <submittedName>
        <fullName evidence="9">Carbohydrate ABC transporter permease</fullName>
    </submittedName>
</protein>
<keyword evidence="6 7" id="KW-0472">Membrane</keyword>
<organism evidence="9 10">
    <name type="scientific">Blautia faecis</name>
    <dbReference type="NCBI Taxonomy" id="871665"/>
    <lineage>
        <taxon>Bacteria</taxon>
        <taxon>Bacillati</taxon>
        <taxon>Bacillota</taxon>
        <taxon>Clostridia</taxon>
        <taxon>Lachnospirales</taxon>
        <taxon>Lachnospiraceae</taxon>
        <taxon>Blautia</taxon>
    </lineage>
</organism>
<feature type="transmembrane region" description="Helical" evidence="7">
    <location>
        <begin position="70"/>
        <end position="89"/>
    </location>
</feature>
<dbReference type="InterPro" id="IPR035906">
    <property type="entry name" value="MetI-like_sf"/>
</dbReference>
<keyword evidence="2 7" id="KW-0813">Transport</keyword>
<dbReference type="PANTHER" id="PTHR43744">
    <property type="entry name" value="ABC TRANSPORTER PERMEASE PROTEIN MG189-RELATED-RELATED"/>
    <property type="match status" value="1"/>
</dbReference>
<dbReference type="EMBL" id="JAAITS010000080">
    <property type="protein sequence ID" value="NSG87481.1"/>
    <property type="molecule type" value="Genomic_DNA"/>
</dbReference>
<feature type="domain" description="ABC transmembrane type-1" evidence="8">
    <location>
        <begin position="66"/>
        <end position="257"/>
    </location>
</feature>
<dbReference type="PANTHER" id="PTHR43744:SF8">
    <property type="entry name" value="SN-GLYCEROL-3-PHOSPHATE TRANSPORT SYSTEM PERMEASE PROTEIN UGPE"/>
    <property type="match status" value="1"/>
</dbReference>
<dbReference type="Proteomes" id="UP001644719">
    <property type="component" value="Unassembled WGS sequence"/>
</dbReference>
<feature type="transmembrane region" description="Helical" evidence="7">
    <location>
        <begin position="236"/>
        <end position="257"/>
    </location>
</feature>